<keyword evidence="3" id="KW-1185">Reference proteome</keyword>
<evidence type="ECO:0000313" key="2">
    <source>
        <dbReference type="EMBL" id="AAF38992.1"/>
    </source>
</evidence>
<proteinExistence type="predicted"/>
<sequence length="37" mass="4539">MLLSFERRFEKNTSHDDEEAQKGFTRECEPFLTMQMR</sequence>
<evidence type="ECO:0000313" key="3">
    <source>
        <dbReference type="Proteomes" id="UP000000800"/>
    </source>
</evidence>
<dbReference type="Proteomes" id="UP000000800">
    <property type="component" value="Chromosome"/>
</dbReference>
<dbReference type="KEGG" id="cmu:TC_0113"/>
<dbReference type="PIR" id="E81738">
    <property type="entry name" value="E81738"/>
</dbReference>
<name>Q9PLI6_CHLMU</name>
<reference evidence="2 3" key="1">
    <citation type="journal article" date="2000" name="Nucleic Acids Res.">
        <title>Genome sequences of Chlamydia trachomatis MoPn and Chlamydia pneumoniae AR39.</title>
        <authorList>
            <person name="Read T.D."/>
            <person name="Brunham R.C."/>
            <person name="Shen C."/>
            <person name="Gill S.R."/>
            <person name="Heidelberg J.F."/>
            <person name="White O."/>
            <person name="Hickey E.K."/>
            <person name="Peterson J.D."/>
            <person name="Utterback T.R."/>
            <person name="Berry K.J."/>
            <person name="Bass S."/>
            <person name="Linher K.D."/>
            <person name="Weidman J.F."/>
            <person name="Khouri H.M."/>
            <person name="Craven B."/>
            <person name="Bowman C."/>
            <person name="Dodson R.J."/>
            <person name="Gwinn M.L."/>
            <person name="Nelson W.C."/>
            <person name="DeBoy R.T."/>
            <person name="Kolonay J.F."/>
            <person name="McClarty G."/>
            <person name="Salzberg S.L."/>
            <person name="Eisen J.A."/>
            <person name="Fraser C.M."/>
        </authorList>
    </citation>
    <scope>NUCLEOTIDE SEQUENCE [LARGE SCALE GENOMIC DNA]</scope>
    <source>
        <strain evidence="3">MoPn / Nigg</strain>
    </source>
</reference>
<gene>
    <name evidence="2" type="ordered locus">TC_0113</name>
</gene>
<dbReference type="EMBL" id="AE002160">
    <property type="protein sequence ID" value="AAF38992.1"/>
    <property type="molecule type" value="Genomic_DNA"/>
</dbReference>
<accession>Q9PLI6</accession>
<dbReference type="AlphaFoldDB" id="Q9PLI6"/>
<protein>
    <submittedName>
        <fullName evidence="2">Uncharacterized protein</fullName>
    </submittedName>
</protein>
<evidence type="ECO:0000256" key="1">
    <source>
        <dbReference type="SAM" id="MobiDB-lite"/>
    </source>
</evidence>
<feature type="region of interest" description="Disordered" evidence="1">
    <location>
        <begin position="1"/>
        <end position="23"/>
    </location>
</feature>
<organism evidence="2 3">
    <name type="scientific">Chlamydia muridarum (strain MoPn / Nigg)</name>
    <dbReference type="NCBI Taxonomy" id="243161"/>
    <lineage>
        <taxon>Bacteria</taxon>
        <taxon>Pseudomonadati</taxon>
        <taxon>Chlamydiota</taxon>
        <taxon>Chlamydiia</taxon>
        <taxon>Chlamydiales</taxon>
        <taxon>Chlamydiaceae</taxon>
        <taxon>Chlamydia/Chlamydophila group</taxon>
        <taxon>Chlamydia</taxon>
    </lineage>
</organism>
<dbReference type="HOGENOM" id="CLU_3341935_0_0_0"/>